<name>A0A212K6H3_9BACT</name>
<evidence type="ECO:0000313" key="2">
    <source>
        <dbReference type="EMBL" id="SBW07329.1"/>
    </source>
</evidence>
<protein>
    <submittedName>
        <fullName evidence="2">Uncharacterized protein</fullName>
    </submittedName>
</protein>
<reference evidence="2" key="1">
    <citation type="submission" date="2016-04" db="EMBL/GenBank/DDBJ databases">
        <authorList>
            <person name="Evans L.H."/>
            <person name="Alamgir A."/>
            <person name="Owens N."/>
            <person name="Weber N.D."/>
            <person name="Virtaneva K."/>
            <person name="Barbian K."/>
            <person name="Babar A."/>
            <person name="Rosenke K."/>
        </authorList>
    </citation>
    <scope>NUCLEOTIDE SEQUENCE</scope>
    <source>
        <strain evidence="2">92-2</strain>
    </source>
</reference>
<feature type="compositionally biased region" description="Basic and acidic residues" evidence="1">
    <location>
        <begin position="131"/>
        <end position="144"/>
    </location>
</feature>
<proteinExistence type="predicted"/>
<organism evidence="2">
    <name type="scientific">uncultured Desulfovibrio sp</name>
    <dbReference type="NCBI Taxonomy" id="167968"/>
    <lineage>
        <taxon>Bacteria</taxon>
        <taxon>Pseudomonadati</taxon>
        <taxon>Thermodesulfobacteriota</taxon>
        <taxon>Desulfovibrionia</taxon>
        <taxon>Desulfovibrionales</taxon>
        <taxon>Desulfovibrionaceae</taxon>
        <taxon>Desulfovibrio</taxon>
        <taxon>environmental samples</taxon>
    </lineage>
</organism>
<dbReference type="EMBL" id="FLUP01000001">
    <property type="protein sequence ID" value="SBW07329.1"/>
    <property type="molecule type" value="Genomic_DNA"/>
</dbReference>
<evidence type="ECO:0000256" key="1">
    <source>
        <dbReference type="SAM" id="MobiDB-lite"/>
    </source>
</evidence>
<dbReference type="RefSeq" id="WP_296936494.1">
    <property type="nucleotide sequence ID" value="NZ_LT598928.1"/>
</dbReference>
<dbReference type="AlphaFoldDB" id="A0A212K6H3"/>
<sequence>MKLLTFEDGEIRLGGEAVPGLLASLKVDGKVRFDSQKVDGASGKSKTPQGWEDCEVQVTVALLTDEESDCYTKAAALEALFRSPDKKANPQIFTITNKHVLARGVRQVVFSKLETAESNRTDDITATLGFTEHRPPVVKVEESQAKSPTPGEAAKQKAGKDSPEDSGYVISGDLKK</sequence>
<gene>
    <name evidence="2" type="ORF">KM92DES2_12320</name>
</gene>
<feature type="region of interest" description="Disordered" evidence="1">
    <location>
        <begin position="130"/>
        <end position="176"/>
    </location>
</feature>
<feature type="compositionally biased region" description="Basic and acidic residues" evidence="1">
    <location>
        <begin position="154"/>
        <end position="163"/>
    </location>
</feature>
<accession>A0A212K6H3</accession>